<dbReference type="Pfam" id="PF22516">
    <property type="entry name" value="PreP_C"/>
    <property type="match status" value="1"/>
</dbReference>
<dbReference type="Pfam" id="PF08367">
    <property type="entry name" value="M16C_assoc"/>
    <property type="match status" value="1"/>
</dbReference>
<comment type="subcellular location">
    <subcellularLocation>
        <location evidence="2">Mitochondrion</location>
    </subcellularLocation>
</comment>
<keyword evidence="5" id="KW-0645">Protease</keyword>
<dbReference type="Pfam" id="PF00675">
    <property type="entry name" value="Peptidase_M16"/>
    <property type="match status" value="1"/>
</dbReference>
<dbReference type="RefSeq" id="XP_034105570.1">
    <property type="nucleotide sequence ID" value="XM_034249679.2"/>
</dbReference>
<accession>A0A6P8X325</accession>
<evidence type="ECO:0000256" key="5">
    <source>
        <dbReference type="ARBA" id="ARBA00022670"/>
    </source>
</evidence>
<evidence type="ECO:0000256" key="9">
    <source>
        <dbReference type="ARBA" id="ARBA00023049"/>
    </source>
</evidence>
<comment type="similarity">
    <text evidence="3">Belongs to the peptidase M16 family. PreP subfamily.</text>
</comment>
<evidence type="ECO:0000256" key="10">
    <source>
        <dbReference type="ARBA" id="ARBA00023128"/>
    </source>
</evidence>
<dbReference type="GO" id="GO:0005759">
    <property type="term" value="C:mitochondrial matrix"/>
    <property type="evidence" value="ECO:0007669"/>
    <property type="project" value="TreeGrafter"/>
</dbReference>
<dbReference type="SUPFAM" id="SSF63411">
    <property type="entry name" value="LuxS/MPP-like metallohydrolase"/>
    <property type="match status" value="4"/>
</dbReference>
<evidence type="ECO:0000256" key="7">
    <source>
        <dbReference type="ARBA" id="ARBA00022801"/>
    </source>
</evidence>
<evidence type="ECO:0000256" key="8">
    <source>
        <dbReference type="ARBA" id="ARBA00022833"/>
    </source>
</evidence>
<keyword evidence="9" id="KW-0482">Metalloprotease</keyword>
<keyword evidence="8" id="KW-0862">Zinc</keyword>
<feature type="domain" description="Peptidase M16C associated" evidence="11">
    <location>
        <begin position="521"/>
        <end position="768"/>
    </location>
</feature>
<dbReference type="Proteomes" id="UP000515160">
    <property type="component" value="Chromosome 3"/>
</dbReference>
<organism evidence="12 13">
    <name type="scientific">Drosophila albomicans</name>
    <name type="common">Fruit fly</name>
    <dbReference type="NCBI Taxonomy" id="7291"/>
    <lineage>
        <taxon>Eukaryota</taxon>
        <taxon>Metazoa</taxon>
        <taxon>Ecdysozoa</taxon>
        <taxon>Arthropoda</taxon>
        <taxon>Hexapoda</taxon>
        <taxon>Insecta</taxon>
        <taxon>Pterygota</taxon>
        <taxon>Neoptera</taxon>
        <taxon>Endopterygota</taxon>
        <taxon>Diptera</taxon>
        <taxon>Brachycera</taxon>
        <taxon>Muscomorpha</taxon>
        <taxon>Ephydroidea</taxon>
        <taxon>Drosophilidae</taxon>
        <taxon>Drosophila</taxon>
    </lineage>
</organism>
<evidence type="ECO:0000256" key="4">
    <source>
        <dbReference type="ARBA" id="ARBA00020167"/>
    </source>
</evidence>
<dbReference type="PANTHER" id="PTHR43016:SF13">
    <property type="entry name" value="PRESEQUENCE PROTEASE, MITOCHONDRIAL"/>
    <property type="match status" value="1"/>
</dbReference>
<dbReference type="FunFam" id="3.30.830.10:FF:000011">
    <property type="entry name" value="Presequence protease, mitochondrial"/>
    <property type="match status" value="1"/>
</dbReference>
<keyword evidence="12" id="KW-1185">Reference proteome</keyword>
<protein>
    <recommendedName>
        <fullName evidence="4">Presequence protease, mitochondrial</fullName>
    </recommendedName>
</protein>
<evidence type="ECO:0000313" key="13">
    <source>
        <dbReference type="RefSeq" id="XP_034105570.1"/>
    </source>
</evidence>
<dbReference type="Pfam" id="PF05193">
    <property type="entry name" value="Peptidase_M16_C"/>
    <property type="match status" value="1"/>
</dbReference>
<keyword evidence="7" id="KW-0378">Hydrolase</keyword>
<dbReference type="InterPro" id="IPR013578">
    <property type="entry name" value="Peptidase_M16C_assoc"/>
</dbReference>
<dbReference type="OrthoDB" id="10250783at2759"/>
<proteinExistence type="inferred from homology"/>
<evidence type="ECO:0000313" key="12">
    <source>
        <dbReference type="Proteomes" id="UP000515160"/>
    </source>
</evidence>
<sequence length="1027" mass="118975">MFRNLKYVKSLQRPLIRVLHIKSPLQSSSSLKGIVSSVKSNVELPREVPYIIDGQNYRYKEGSIYHGFLCERIEPIADFGLMSCTLRHLGTGTEFWHLDSRDIQNVFSIHFRTKPLDSSGLPHVLEHLVLCGSKNWPVRDLFFKMIIRSVATFTNAMTGPDYTMYHFSSKNEIDFRNMQQVYLDAVFRPNLLFMDFLQEGWRLEHKNIHDQNSDIVIKGVVYNEMIGSFGDNSRFFKQKMLNYLLPNNSYGHIATGTQLEIPNVEHEDLIKYHRKYYHPSNARIFSYGSFDMKKTLEFIDKEYLSHYDRIDTSFSSTPSEDRWSKPRYASIQGRPDSSINLDHQNRVGIAMLMCDVTDIQENFELKVLSELLFRGPNSPFHKSMIKPNFSGGYTKWTGYLPTCRDTYFNVGLQDVADDDVELFEVLFDDTVYKASREGFDSKHVEAILSALELLRKQQSEYKRLLYKSTVLWNHDGDVVSNLRISDMFETLRDRLKNNPKYFEQKIEKYFINNKHKLTITMRPNEFHEIERQQAEAKLILRKLEGTSDQDFEKIYENGLKLEAFQKAPQNIEVLPCLSINDVQKPFPRPQINELTLRGVSTMINHEPIAGITYLKCMFNTTGLSLNDAILLPLFCRVFSEMGSSNHDHRQFDNLLLSKMARVECTAKIVENVTDCKTYRLGLLMKTYALDKNVCDMFRICEDLLLNFQFEDTELLKILIRNYISKLKLEVKKTGDLHAMLCSSALVTNAAQLKSLLSGVDHIHYMKKYVKENSIEAIRDSLKSIGSKIFSRSNLRVAINTSENNVFNVLGDYERFLTHLPTIKQTVDSKEIFLLEPSFRYYNIDMPISFCAKTFFAVPYAHEDHPALRVLAKFLTSKYLWPVVREKNGAYGAGARIGFDGLFNVHSYRDPNAAKTMDIFDKTYEWLQTHRDKLDEQSLFEAKLAALQLVDWPISAGEVGLDSFVLGATYDIYLQYRSRVLAVTLDDVQNIIEKYYRNEPKHFGKCILGPKSKVIEVKEMFKDVNVKV</sequence>
<dbReference type="PANTHER" id="PTHR43016">
    <property type="entry name" value="PRESEQUENCE PROTEASE"/>
    <property type="match status" value="1"/>
</dbReference>
<dbReference type="GeneID" id="117568816"/>
<name>A0A6P8X325_DROAB</name>
<dbReference type="InterPro" id="IPR055130">
    <property type="entry name" value="PreP_C"/>
</dbReference>
<dbReference type="InterPro" id="IPR011765">
    <property type="entry name" value="Pept_M16_N"/>
</dbReference>
<reference evidence="13" key="1">
    <citation type="submission" date="2025-08" db="UniProtKB">
        <authorList>
            <consortium name="RefSeq"/>
        </authorList>
    </citation>
    <scope>IDENTIFICATION</scope>
    <source>
        <strain evidence="13">15112-1751.03</strain>
        <tissue evidence="13">Whole Adult</tissue>
    </source>
</reference>
<comment type="cofactor">
    <cofactor evidence="1">
        <name>Zn(2+)</name>
        <dbReference type="ChEBI" id="CHEBI:29105"/>
    </cofactor>
</comment>
<dbReference type="GO" id="GO:0046872">
    <property type="term" value="F:metal ion binding"/>
    <property type="evidence" value="ECO:0007669"/>
    <property type="project" value="UniProtKB-KW"/>
</dbReference>
<dbReference type="InterPro" id="IPR011249">
    <property type="entry name" value="Metalloenz_LuxS/M16"/>
</dbReference>
<keyword evidence="6" id="KW-0479">Metal-binding</keyword>
<dbReference type="InterPro" id="IPR007863">
    <property type="entry name" value="Peptidase_M16_C"/>
</dbReference>
<evidence type="ECO:0000256" key="3">
    <source>
        <dbReference type="ARBA" id="ARBA00007575"/>
    </source>
</evidence>
<evidence type="ECO:0000256" key="1">
    <source>
        <dbReference type="ARBA" id="ARBA00001947"/>
    </source>
</evidence>
<dbReference type="SMART" id="SM01264">
    <property type="entry name" value="M16C_associated"/>
    <property type="match status" value="1"/>
</dbReference>
<dbReference type="Gene3D" id="3.30.830.10">
    <property type="entry name" value="Metalloenzyme, LuxS/M16 peptidase-like"/>
    <property type="match status" value="4"/>
</dbReference>
<dbReference type="AlphaFoldDB" id="A0A6P8X325"/>
<evidence type="ECO:0000259" key="11">
    <source>
        <dbReference type="SMART" id="SM01264"/>
    </source>
</evidence>
<dbReference type="GO" id="GO:0016485">
    <property type="term" value="P:protein processing"/>
    <property type="evidence" value="ECO:0007669"/>
    <property type="project" value="TreeGrafter"/>
</dbReference>
<dbReference type="FunFam" id="3.30.830.10:FF:000009">
    <property type="entry name" value="Presequence protease, mitochondrial"/>
    <property type="match status" value="1"/>
</dbReference>
<evidence type="ECO:0000256" key="6">
    <source>
        <dbReference type="ARBA" id="ARBA00022723"/>
    </source>
</evidence>
<dbReference type="GO" id="GO:0004222">
    <property type="term" value="F:metalloendopeptidase activity"/>
    <property type="evidence" value="ECO:0007669"/>
    <property type="project" value="TreeGrafter"/>
</dbReference>
<evidence type="ECO:0000256" key="2">
    <source>
        <dbReference type="ARBA" id="ARBA00004173"/>
    </source>
</evidence>
<gene>
    <name evidence="13" type="primary">LOC117568816</name>
</gene>
<keyword evidence="10" id="KW-0496">Mitochondrion</keyword>